<evidence type="ECO:0000256" key="3">
    <source>
        <dbReference type="ARBA" id="ARBA00022670"/>
    </source>
</evidence>
<keyword evidence="3" id="KW-0645">Protease</keyword>
<comment type="caution">
    <text evidence="9">The sequence shown here is derived from an EMBL/GenBank/DDBJ whole genome shotgun (WGS) entry which is preliminary data.</text>
</comment>
<reference evidence="9 10" key="1">
    <citation type="submission" date="2019-10" db="EMBL/GenBank/DDBJ databases">
        <title>Description of Paenibacillus pedi sp. nov.</title>
        <authorList>
            <person name="Carlier A."/>
            <person name="Qi S."/>
        </authorList>
    </citation>
    <scope>NUCLEOTIDE SEQUENCE [LARGE SCALE GENOMIC DNA]</scope>
    <source>
        <strain evidence="9 10">LMG 31457</strain>
    </source>
</reference>
<evidence type="ECO:0000256" key="5">
    <source>
        <dbReference type="ARBA" id="ARBA00022801"/>
    </source>
</evidence>
<keyword evidence="6 8" id="KW-1133">Transmembrane helix</keyword>
<keyword evidence="7 8" id="KW-0472">Membrane</keyword>
<gene>
    <name evidence="9" type="ORF">GC097_00130</name>
</gene>
<feature type="transmembrane region" description="Helical" evidence="8">
    <location>
        <begin position="102"/>
        <end position="118"/>
    </location>
</feature>
<feature type="transmembrane region" description="Helical" evidence="8">
    <location>
        <begin position="78"/>
        <end position="96"/>
    </location>
</feature>
<dbReference type="SMART" id="SM00793">
    <property type="entry name" value="AgrB"/>
    <property type="match status" value="1"/>
</dbReference>
<dbReference type="Pfam" id="PF04647">
    <property type="entry name" value="AgrB"/>
    <property type="match status" value="1"/>
</dbReference>
<evidence type="ECO:0000256" key="2">
    <source>
        <dbReference type="ARBA" id="ARBA00022654"/>
    </source>
</evidence>
<evidence type="ECO:0000256" key="6">
    <source>
        <dbReference type="ARBA" id="ARBA00022989"/>
    </source>
</evidence>
<evidence type="ECO:0000256" key="1">
    <source>
        <dbReference type="ARBA" id="ARBA00022475"/>
    </source>
</evidence>
<organism evidence="9 10">
    <name type="scientific">Paenibacillus planticolens</name>
    <dbReference type="NCBI Taxonomy" id="2654976"/>
    <lineage>
        <taxon>Bacteria</taxon>
        <taxon>Bacillati</taxon>
        <taxon>Bacillota</taxon>
        <taxon>Bacilli</taxon>
        <taxon>Bacillales</taxon>
        <taxon>Paenibacillaceae</taxon>
        <taxon>Paenibacillus</taxon>
    </lineage>
</organism>
<evidence type="ECO:0000313" key="9">
    <source>
        <dbReference type="EMBL" id="NOU98433.1"/>
    </source>
</evidence>
<keyword evidence="4 8" id="KW-0812">Transmembrane</keyword>
<accession>A0ABX1ZEA6</accession>
<dbReference type="Proteomes" id="UP000618579">
    <property type="component" value="Unassembled WGS sequence"/>
</dbReference>
<evidence type="ECO:0000256" key="7">
    <source>
        <dbReference type="ARBA" id="ARBA00023136"/>
    </source>
</evidence>
<dbReference type="InterPro" id="IPR006741">
    <property type="entry name" value="AgrB"/>
</dbReference>
<evidence type="ECO:0000313" key="10">
    <source>
        <dbReference type="Proteomes" id="UP000618579"/>
    </source>
</evidence>
<feature type="transmembrane region" description="Helical" evidence="8">
    <location>
        <begin position="28"/>
        <end position="48"/>
    </location>
</feature>
<evidence type="ECO:0000256" key="8">
    <source>
        <dbReference type="SAM" id="Phobius"/>
    </source>
</evidence>
<keyword evidence="2" id="KW-0673">Quorum sensing</keyword>
<keyword evidence="10" id="KW-1185">Reference proteome</keyword>
<evidence type="ECO:0000256" key="4">
    <source>
        <dbReference type="ARBA" id="ARBA00022692"/>
    </source>
</evidence>
<name>A0ABX1ZEA6_9BACL</name>
<sequence length="175" mass="18746">MTITLSRKFADFTLRWNPDEKRSYDSLVYQYAVMVNFLAIAALTLIIGLINGQLSATLTAGASFMALRVVSGGFHFKSLDLCAVVTATIYGVIPSVHVSADYIIWINAVSLVLVALLAPTNLRNTMWTSKAGAKMVFKAAAICVVLIGWALGSETVALALLAQALLLIPRKGVAN</sequence>
<protein>
    <recommendedName>
        <fullName evidence="11">Accessory gene regulator B</fullName>
    </recommendedName>
</protein>
<keyword evidence="5" id="KW-0378">Hydrolase</keyword>
<proteinExistence type="predicted"/>
<dbReference type="RefSeq" id="WP_171681329.1">
    <property type="nucleotide sequence ID" value="NZ_WHNZ01000004.1"/>
</dbReference>
<feature type="transmembrane region" description="Helical" evidence="8">
    <location>
        <begin position="139"/>
        <end position="168"/>
    </location>
</feature>
<dbReference type="EMBL" id="WHNZ01000004">
    <property type="protein sequence ID" value="NOU98433.1"/>
    <property type="molecule type" value="Genomic_DNA"/>
</dbReference>
<keyword evidence="1" id="KW-1003">Cell membrane</keyword>
<evidence type="ECO:0008006" key="11">
    <source>
        <dbReference type="Google" id="ProtNLM"/>
    </source>
</evidence>